<evidence type="ECO:0000313" key="3">
    <source>
        <dbReference type="EMBL" id="KAJ4826258.1"/>
    </source>
</evidence>
<protein>
    <recommendedName>
        <fullName evidence="2">DUF3615 domain-containing protein</fullName>
    </recommendedName>
</protein>
<dbReference type="EMBL" id="JAKUCV010006715">
    <property type="protein sequence ID" value="KAJ4826258.1"/>
    <property type="molecule type" value="Genomic_DNA"/>
</dbReference>
<evidence type="ECO:0000256" key="1">
    <source>
        <dbReference type="SAM" id="MobiDB-lite"/>
    </source>
</evidence>
<dbReference type="Pfam" id="PF12274">
    <property type="entry name" value="DUF3615"/>
    <property type="match status" value="1"/>
</dbReference>
<reference evidence="3" key="2">
    <citation type="journal article" date="2023" name="Plants (Basel)">
        <title>Annotation of the Turnera subulata (Passifloraceae) Draft Genome Reveals the S-Locus Evolved after the Divergence of Turneroideae from Passifloroideae in a Stepwise Manner.</title>
        <authorList>
            <person name="Henning P.M."/>
            <person name="Roalson E.H."/>
            <person name="Mir W."/>
            <person name="McCubbin A.G."/>
            <person name="Shore J.S."/>
        </authorList>
    </citation>
    <scope>NUCLEOTIDE SEQUENCE</scope>
    <source>
        <strain evidence="3">F60SS</strain>
    </source>
</reference>
<proteinExistence type="predicted"/>
<evidence type="ECO:0000259" key="2">
    <source>
        <dbReference type="Pfam" id="PF12274"/>
    </source>
</evidence>
<feature type="region of interest" description="Disordered" evidence="1">
    <location>
        <begin position="116"/>
        <end position="137"/>
    </location>
</feature>
<gene>
    <name evidence="3" type="ORF">Tsubulata_018649</name>
</gene>
<accession>A0A9Q0J2S0</accession>
<dbReference type="AlphaFoldDB" id="A0A9Q0J2S0"/>
<keyword evidence="4" id="KW-1185">Reference proteome</keyword>
<name>A0A9Q0J2S0_9ROSI</name>
<dbReference type="InterPro" id="IPR022059">
    <property type="entry name" value="DUF3615"/>
</dbReference>
<sequence length="242" mass="27630">MEGGGRAPPRARAISRYNLRSLISKSPDREKLRREALATLRNFRGVLVDHSGLLRPDDPEVKRSKDFEVTKYGTVIKIPRWKPPRSDPETEEKEYQDQLDMCRPFAVKALELYQKENEPASDEQSTNLGKKNKKSSKGRPAFELLDMQESSAQVRCGGLVWHLKFTAKPLGSQDGTTKTFFAQVHGRRGKVHANLCFTLDSPILRDPDFVIEDNGDWVEYPYDCPACYDLLESSFKSKRSKH</sequence>
<evidence type="ECO:0000313" key="4">
    <source>
        <dbReference type="Proteomes" id="UP001141552"/>
    </source>
</evidence>
<dbReference type="Proteomes" id="UP001141552">
    <property type="component" value="Unassembled WGS sequence"/>
</dbReference>
<feature type="domain" description="DUF3615" evidence="2">
    <location>
        <begin position="135"/>
        <end position="219"/>
    </location>
</feature>
<reference evidence="3" key="1">
    <citation type="submission" date="2022-02" db="EMBL/GenBank/DDBJ databases">
        <authorList>
            <person name="Henning P.M."/>
            <person name="McCubbin A.G."/>
            <person name="Shore J.S."/>
        </authorList>
    </citation>
    <scope>NUCLEOTIDE SEQUENCE</scope>
    <source>
        <strain evidence="3">F60SS</strain>
        <tissue evidence="3">Leaves</tissue>
    </source>
</reference>
<organism evidence="3 4">
    <name type="scientific">Turnera subulata</name>
    <dbReference type="NCBI Taxonomy" id="218843"/>
    <lineage>
        <taxon>Eukaryota</taxon>
        <taxon>Viridiplantae</taxon>
        <taxon>Streptophyta</taxon>
        <taxon>Embryophyta</taxon>
        <taxon>Tracheophyta</taxon>
        <taxon>Spermatophyta</taxon>
        <taxon>Magnoliopsida</taxon>
        <taxon>eudicotyledons</taxon>
        <taxon>Gunneridae</taxon>
        <taxon>Pentapetalae</taxon>
        <taxon>rosids</taxon>
        <taxon>fabids</taxon>
        <taxon>Malpighiales</taxon>
        <taxon>Passifloraceae</taxon>
        <taxon>Turnera</taxon>
    </lineage>
</organism>
<comment type="caution">
    <text evidence="3">The sequence shown here is derived from an EMBL/GenBank/DDBJ whole genome shotgun (WGS) entry which is preliminary data.</text>
</comment>